<gene>
    <name evidence="1" type="ORF">PXEA_LOCUS36419</name>
</gene>
<name>A0A3S5FH89_9PLAT</name>
<accession>A0A3S5FH89</accession>
<sequence length="113" mass="12469">MTRPRAQLVTTEMARGRGQSGLIQAAMTTRPSWQEPLAACARVKATKRPQPGGWRRFDPSQTRTERSAYASLWRPLLGTRRPDLSLSCPSPFLFDGSFVAATASRRAAARLPV</sequence>
<evidence type="ECO:0000313" key="1">
    <source>
        <dbReference type="EMBL" id="VEL42979.1"/>
    </source>
</evidence>
<organism evidence="1 2">
    <name type="scientific">Protopolystoma xenopodis</name>
    <dbReference type="NCBI Taxonomy" id="117903"/>
    <lineage>
        <taxon>Eukaryota</taxon>
        <taxon>Metazoa</taxon>
        <taxon>Spiralia</taxon>
        <taxon>Lophotrochozoa</taxon>
        <taxon>Platyhelminthes</taxon>
        <taxon>Monogenea</taxon>
        <taxon>Polyopisthocotylea</taxon>
        <taxon>Polystomatidea</taxon>
        <taxon>Polystomatidae</taxon>
        <taxon>Protopolystoma</taxon>
    </lineage>
</organism>
<protein>
    <submittedName>
        <fullName evidence="1">Uncharacterized protein</fullName>
    </submittedName>
</protein>
<keyword evidence="2" id="KW-1185">Reference proteome</keyword>
<proteinExistence type="predicted"/>
<evidence type="ECO:0000313" key="2">
    <source>
        <dbReference type="Proteomes" id="UP000784294"/>
    </source>
</evidence>
<dbReference type="AlphaFoldDB" id="A0A3S5FH89"/>
<reference evidence="1" key="1">
    <citation type="submission" date="2018-11" db="EMBL/GenBank/DDBJ databases">
        <authorList>
            <consortium name="Pathogen Informatics"/>
        </authorList>
    </citation>
    <scope>NUCLEOTIDE SEQUENCE</scope>
</reference>
<dbReference type="EMBL" id="CAAALY010277979">
    <property type="protein sequence ID" value="VEL42979.1"/>
    <property type="molecule type" value="Genomic_DNA"/>
</dbReference>
<comment type="caution">
    <text evidence="1">The sequence shown here is derived from an EMBL/GenBank/DDBJ whole genome shotgun (WGS) entry which is preliminary data.</text>
</comment>
<dbReference type="Proteomes" id="UP000784294">
    <property type="component" value="Unassembled WGS sequence"/>
</dbReference>